<proteinExistence type="predicted"/>
<feature type="chain" id="PRO_5005212793" description="Lipoprotein" evidence="1">
    <location>
        <begin position="27"/>
        <end position="329"/>
    </location>
</feature>
<reference evidence="2 3" key="1">
    <citation type="journal article" date="2016" name="PLoS ONE">
        <title>Complete Genome Sequence and Comparative Genomics of a Novel Myxobacterium Myxococcus hansupus.</title>
        <authorList>
            <person name="Sharma G."/>
            <person name="Narwani T."/>
            <person name="Subramanian S."/>
        </authorList>
    </citation>
    <scope>NUCLEOTIDE SEQUENCE [LARGE SCALE GENOMIC DNA]</scope>
    <source>
        <strain evidence="3">mixupus</strain>
    </source>
</reference>
<accession>A0A0H4XJ27</accession>
<evidence type="ECO:0000256" key="1">
    <source>
        <dbReference type="SAM" id="SignalP"/>
    </source>
</evidence>
<keyword evidence="1" id="KW-0732">Signal</keyword>
<sequence>MTTMGRGFWKWGLLTLALAGCGGVLGDEAEDEPMLTLEGTLQHTASFEQGNADRLRAALLWTTWPKVVVDCLLAGTSPGGLANCQRLSPKSSFHHPGVEVQVNGRFPNTFSMPLRRLPEPGALMGEEGSWLGVAQVLAYVDGNGNKKFDRVSNEDISSTDIVVGFQEGYAEDATENSSIMYREGALHPIFNKMFPNCPEIPQGYSVLTVRYTETSEECFLTTRKVDLNIILESRGFLQELACSQPNFPALMDTVRASTQGPPPPGSTQRCGTYVYSVSRLEQVLYVNPHPERFCSTANTVAYTLRDYWDGTWDDRGAPPSWWPCPVTAP</sequence>
<gene>
    <name evidence="2" type="ORF">A176_005184</name>
</gene>
<evidence type="ECO:0000313" key="3">
    <source>
        <dbReference type="Proteomes" id="UP000009026"/>
    </source>
</evidence>
<dbReference type="OrthoDB" id="5379509at2"/>
<organism evidence="2 3">
    <name type="scientific">Pseudomyxococcus hansupus</name>
    <dbReference type="NCBI Taxonomy" id="1297742"/>
    <lineage>
        <taxon>Bacteria</taxon>
        <taxon>Pseudomonadati</taxon>
        <taxon>Myxococcota</taxon>
        <taxon>Myxococcia</taxon>
        <taxon>Myxococcales</taxon>
        <taxon>Cystobacterineae</taxon>
        <taxon>Myxococcaceae</taxon>
        <taxon>Pseudomyxococcus</taxon>
    </lineage>
</organism>
<feature type="signal peptide" evidence="1">
    <location>
        <begin position="1"/>
        <end position="26"/>
    </location>
</feature>
<evidence type="ECO:0008006" key="4">
    <source>
        <dbReference type="Google" id="ProtNLM"/>
    </source>
</evidence>
<name>A0A0H4XJ27_9BACT</name>
<protein>
    <recommendedName>
        <fullName evidence="4">Lipoprotein</fullName>
    </recommendedName>
</protein>
<dbReference type="KEGG" id="mym:A176_005184"/>
<dbReference type="PROSITE" id="PS51257">
    <property type="entry name" value="PROKAR_LIPOPROTEIN"/>
    <property type="match status" value="1"/>
</dbReference>
<dbReference type="EMBL" id="CP012109">
    <property type="protein sequence ID" value="AKQ68272.1"/>
    <property type="molecule type" value="Genomic_DNA"/>
</dbReference>
<dbReference type="Proteomes" id="UP000009026">
    <property type="component" value="Chromosome"/>
</dbReference>
<dbReference type="PATRIC" id="fig|1297742.4.peg.5263"/>
<dbReference type="RefSeq" id="WP_002633063.1">
    <property type="nucleotide sequence ID" value="NZ_CP012109.1"/>
</dbReference>
<dbReference type="AlphaFoldDB" id="A0A0H4XJ27"/>
<keyword evidence="3" id="KW-1185">Reference proteome</keyword>
<evidence type="ECO:0000313" key="2">
    <source>
        <dbReference type="EMBL" id="AKQ68272.1"/>
    </source>
</evidence>
<dbReference type="STRING" id="1297742.A176_005184"/>